<organism evidence="1 2">
    <name type="scientific">Rhizobium paranaense</name>
    <dbReference type="NCBI Taxonomy" id="1650438"/>
    <lineage>
        <taxon>Bacteria</taxon>
        <taxon>Pseudomonadati</taxon>
        <taxon>Pseudomonadota</taxon>
        <taxon>Alphaproteobacteria</taxon>
        <taxon>Hyphomicrobiales</taxon>
        <taxon>Rhizobiaceae</taxon>
        <taxon>Rhizobium/Agrobacterium group</taxon>
        <taxon>Rhizobium</taxon>
    </lineage>
</organism>
<proteinExistence type="predicted"/>
<evidence type="ECO:0000313" key="1">
    <source>
        <dbReference type="EMBL" id="MBB5574612.1"/>
    </source>
</evidence>
<keyword evidence="2" id="KW-1185">Reference proteome</keyword>
<name>A0A7W8XS73_9HYPH</name>
<protein>
    <submittedName>
        <fullName evidence="1">Uncharacterized protein</fullName>
    </submittedName>
</protein>
<accession>A0A7W8XS73</accession>
<dbReference type="EMBL" id="JACHBI010000005">
    <property type="protein sequence ID" value="MBB5574612.1"/>
    <property type="molecule type" value="Genomic_DNA"/>
</dbReference>
<gene>
    <name evidence="1" type="ORF">GGD50_003239</name>
</gene>
<evidence type="ECO:0000313" key="2">
    <source>
        <dbReference type="Proteomes" id="UP000549882"/>
    </source>
</evidence>
<reference evidence="1 2" key="1">
    <citation type="submission" date="2020-08" db="EMBL/GenBank/DDBJ databases">
        <title>Genomic Encyclopedia of Type Strains, Phase IV (KMG-V): Genome sequencing to study the core and pangenomes of soil and plant-associated prokaryotes.</title>
        <authorList>
            <person name="Whitman W."/>
        </authorList>
    </citation>
    <scope>NUCLEOTIDE SEQUENCE [LARGE SCALE GENOMIC DNA]</scope>
    <source>
        <strain evidence="1 2">SEMIA 4064</strain>
    </source>
</reference>
<comment type="caution">
    <text evidence="1">The sequence shown here is derived from an EMBL/GenBank/DDBJ whole genome shotgun (WGS) entry which is preliminary data.</text>
</comment>
<sequence length="60" mass="6576">MNQPATVTAAITEARDFLPIDIGDRRAVDNVVIRRNTRAKTFVTDRSNGDAFDGNKALLS</sequence>
<dbReference type="AlphaFoldDB" id="A0A7W8XS73"/>
<dbReference type="Proteomes" id="UP000549882">
    <property type="component" value="Unassembled WGS sequence"/>
</dbReference>